<evidence type="ECO:0000256" key="8">
    <source>
        <dbReference type="ARBA" id="ARBA00023047"/>
    </source>
</evidence>
<evidence type="ECO:0000256" key="6">
    <source>
        <dbReference type="ARBA" id="ARBA00022692"/>
    </source>
</evidence>
<evidence type="ECO:0000256" key="15">
    <source>
        <dbReference type="SAM" id="MobiDB-lite"/>
    </source>
</evidence>
<keyword evidence="6" id="KW-0812">Transmembrane</keyword>
<proteinExistence type="inferred from homology"/>
<keyword evidence="13" id="KW-0998">Cell outer membrane</keyword>
<evidence type="ECO:0000256" key="7">
    <source>
        <dbReference type="ARBA" id="ARBA00022729"/>
    </source>
</evidence>
<feature type="domain" description="SLBB" evidence="17">
    <location>
        <begin position="106"/>
        <end position="186"/>
    </location>
</feature>
<organism evidence="18 19">
    <name type="scientific">Limobrevibacterium gyesilva</name>
    <dbReference type="NCBI Taxonomy" id="2991712"/>
    <lineage>
        <taxon>Bacteria</taxon>
        <taxon>Pseudomonadati</taxon>
        <taxon>Pseudomonadota</taxon>
        <taxon>Alphaproteobacteria</taxon>
        <taxon>Acetobacterales</taxon>
        <taxon>Acetobacteraceae</taxon>
        <taxon>Limobrevibacterium</taxon>
    </lineage>
</organism>
<reference evidence="18" key="1">
    <citation type="submission" date="2022-09" db="EMBL/GenBank/DDBJ databases">
        <title>Rhodovastum sp. nov. RN2-1 isolated from soil in Seongnam, South Korea.</title>
        <authorList>
            <person name="Le N.T."/>
        </authorList>
    </citation>
    <scope>NUCLEOTIDE SEQUENCE</scope>
    <source>
        <strain evidence="18">RN2-1</strain>
    </source>
</reference>
<gene>
    <name evidence="18" type="ORF">OL599_20310</name>
</gene>
<dbReference type="RefSeq" id="WP_264715772.1">
    <property type="nucleotide sequence ID" value="NZ_JAPDNT010000026.1"/>
</dbReference>
<evidence type="ECO:0000259" key="16">
    <source>
        <dbReference type="Pfam" id="PF02563"/>
    </source>
</evidence>
<keyword evidence="19" id="KW-1185">Reference proteome</keyword>
<protein>
    <submittedName>
        <fullName evidence="18">Polysaccharide export protein</fullName>
    </submittedName>
</protein>
<keyword evidence="9" id="KW-0406">Ion transport</keyword>
<dbReference type="PANTHER" id="PTHR33619:SF3">
    <property type="entry name" value="POLYSACCHARIDE EXPORT PROTEIN GFCE-RELATED"/>
    <property type="match status" value="1"/>
</dbReference>
<dbReference type="GO" id="GO:0006811">
    <property type="term" value="P:monoatomic ion transport"/>
    <property type="evidence" value="ECO:0007669"/>
    <property type="project" value="UniProtKB-KW"/>
</dbReference>
<keyword evidence="8" id="KW-0625">Polysaccharide transport</keyword>
<name>A0AA42CFQ5_9PROT</name>
<keyword evidence="4" id="KW-1134">Transmembrane beta strand</keyword>
<keyword evidence="3" id="KW-0813">Transport</keyword>
<evidence type="ECO:0000256" key="11">
    <source>
        <dbReference type="ARBA" id="ARBA00023136"/>
    </source>
</evidence>
<comment type="subcellular location">
    <subcellularLocation>
        <location evidence="1">Cell outer membrane</location>
        <topology evidence="1">Multi-pass membrane protein</topology>
    </subcellularLocation>
</comment>
<evidence type="ECO:0000256" key="1">
    <source>
        <dbReference type="ARBA" id="ARBA00004571"/>
    </source>
</evidence>
<evidence type="ECO:0000256" key="10">
    <source>
        <dbReference type="ARBA" id="ARBA00023114"/>
    </source>
</evidence>
<dbReference type="Proteomes" id="UP001165679">
    <property type="component" value="Unassembled WGS sequence"/>
</dbReference>
<dbReference type="Gene3D" id="3.10.560.10">
    <property type="entry name" value="Outer membrane lipoprotein wza domain like"/>
    <property type="match status" value="1"/>
</dbReference>
<dbReference type="AlphaFoldDB" id="A0AA42CFQ5"/>
<dbReference type="Gene3D" id="3.30.1950.10">
    <property type="entry name" value="wza like domain"/>
    <property type="match status" value="1"/>
</dbReference>
<evidence type="ECO:0000259" key="17">
    <source>
        <dbReference type="Pfam" id="PF22461"/>
    </source>
</evidence>
<keyword evidence="5" id="KW-0762">Sugar transport</keyword>
<dbReference type="PANTHER" id="PTHR33619">
    <property type="entry name" value="POLYSACCHARIDE EXPORT PROTEIN GFCE-RELATED"/>
    <property type="match status" value="1"/>
</dbReference>
<sequence>MATADSAAAMNEADTAANDPTKNTQYVIGAGDQLGISVYRAPELSVPSLPVRPDGRISMPLIPDIVAAGKTPTQLGKELEERLKEYVKDPIVTVMVTNFVGPFSRQVRVIGEATEPQAIPYRDHMTVLDVMIAVKGLTKFAAGNSAVIVRRVGDKRESIKVRLSSLLKDGDIDQNVEMLPGDTLIIPQSWF</sequence>
<feature type="compositionally biased region" description="Low complexity" evidence="15">
    <location>
        <begin position="1"/>
        <end position="18"/>
    </location>
</feature>
<dbReference type="EMBL" id="JAPDNT010000026">
    <property type="protein sequence ID" value="MCW3476914.1"/>
    <property type="molecule type" value="Genomic_DNA"/>
</dbReference>
<evidence type="ECO:0000256" key="2">
    <source>
        <dbReference type="ARBA" id="ARBA00009450"/>
    </source>
</evidence>
<comment type="caution">
    <text evidence="18">The sequence shown here is derived from an EMBL/GenBank/DDBJ whole genome shotgun (WGS) entry which is preliminary data.</text>
</comment>
<evidence type="ECO:0000256" key="13">
    <source>
        <dbReference type="ARBA" id="ARBA00023237"/>
    </source>
</evidence>
<evidence type="ECO:0000313" key="18">
    <source>
        <dbReference type="EMBL" id="MCW3476914.1"/>
    </source>
</evidence>
<dbReference type="InterPro" id="IPR054765">
    <property type="entry name" value="SLBB_dom"/>
</dbReference>
<dbReference type="GO" id="GO:0046930">
    <property type="term" value="C:pore complex"/>
    <property type="evidence" value="ECO:0007669"/>
    <property type="project" value="UniProtKB-KW"/>
</dbReference>
<evidence type="ECO:0000256" key="4">
    <source>
        <dbReference type="ARBA" id="ARBA00022452"/>
    </source>
</evidence>
<keyword evidence="12" id="KW-0564">Palmitate</keyword>
<evidence type="ECO:0000256" key="9">
    <source>
        <dbReference type="ARBA" id="ARBA00023065"/>
    </source>
</evidence>
<keyword evidence="14" id="KW-0449">Lipoprotein</keyword>
<dbReference type="NCBIfam" id="TIGR03027">
    <property type="entry name" value="pepcterm_export"/>
    <property type="match status" value="1"/>
</dbReference>
<dbReference type="Pfam" id="PF02563">
    <property type="entry name" value="Poly_export"/>
    <property type="match status" value="1"/>
</dbReference>
<reference evidence="18" key="2">
    <citation type="submission" date="2022-10" db="EMBL/GenBank/DDBJ databases">
        <authorList>
            <person name="Trinh H.N."/>
        </authorList>
    </citation>
    <scope>NUCLEOTIDE SEQUENCE</scope>
    <source>
        <strain evidence="18">RN2-1</strain>
    </source>
</reference>
<accession>A0AA42CFQ5</accession>
<dbReference type="GO" id="GO:0015159">
    <property type="term" value="F:polysaccharide transmembrane transporter activity"/>
    <property type="evidence" value="ECO:0007669"/>
    <property type="project" value="InterPro"/>
</dbReference>
<evidence type="ECO:0000256" key="14">
    <source>
        <dbReference type="ARBA" id="ARBA00023288"/>
    </source>
</evidence>
<keyword evidence="7" id="KW-0732">Signal</keyword>
<evidence type="ECO:0000256" key="5">
    <source>
        <dbReference type="ARBA" id="ARBA00022597"/>
    </source>
</evidence>
<dbReference type="GO" id="GO:0015288">
    <property type="term" value="F:porin activity"/>
    <property type="evidence" value="ECO:0007669"/>
    <property type="project" value="UniProtKB-KW"/>
</dbReference>
<dbReference type="InterPro" id="IPR003715">
    <property type="entry name" value="Poly_export_N"/>
</dbReference>
<evidence type="ECO:0000313" key="19">
    <source>
        <dbReference type="Proteomes" id="UP001165679"/>
    </source>
</evidence>
<dbReference type="Pfam" id="PF22461">
    <property type="entry name" value="SLBB_2"/>
    <property type="match status" value="1"/>
</dbReference>
<keyword evidence="10" id="KW-0626">Porin</keyword>
<keyword evidence="11" id="KW-0472">Membrane</keyword>
<dbReference type="InterPro" id="IPR049712">
    <property type="entry name" value="Poly_export"/>
</dbReference>
<feature type="region of interest" description="Disordered" evidence="15">
    <location>
        <begin position="1"/>
        <end position="22"/>
    </location>
</feature>
<feature type="domain" description="Polysaccharide export protein N-terminal" evidence="16">
    <location>
        <begin position="22"/>
        <end position="97"/>
    </location>
</feature>
<comment type="similarity">
    <text evidence="2">Belongs to the BexD/CtrA/VexA family.</text>
</comment>
<evidence type="ECO:0000256" key="12">
    <source>
        <dbReference type="ARBA" id="ARBA00023139"/>
    </source>
</evidence>
<dbReference type="InterPro" id="IPR017477">
    <property type="entry name" value="PEP-CTERM_polysacc_export"/>
</dbReference>
<dbReference type="GO" id="GO:0009279">
    <property type="term" value="C:cell outer membrane"/>
    <property type="evidence" value="ECO:0007669"/>
    <property type="project" value="UniProtKB-SubCell"/>
</dbReference>
<evidence type="ECO:0000256" key="3">
    <source>
        <dbReference type="ARBA" id="ARBA00022448"/>
    </source>
</evidence>